<dbReference type="EMBL" id="LNQE01001311">
    <property type="protein sequence ID" value="KUG19251.1"/>
    <property type="molecule type" value="Genomic_DNA"/>
</dbReference>
<accession>A0A0W8FG25</accession>
<reference evidence="2" key="1">
    <citation type="journal article" date="2015" name="Proc. Natl. Acad. Sci. U.S.A.">
        <title>Networks of energetic and metabolic interactions define dynamics in microbial communities.</title>
        <authorList>
            <person name="Embree M."/>
            <person name="Liu J.K."/>
            <person name="Al-Bassam M.M."/>
            <person name="Zengler K."/>
        </authorList>
    </citation>
    <scope>NUCLEOTIDE SEQUENCE</scope>
</reference>
<dbReference type="AlphaFoldDB" id="A0A0W8FG25"/>
<feature type="compositionally biased region" description="Polar residues" evidence="1">
    <location>
        <begin position="1"/>
        <end position="10"/>
    </location>
</feature>
<feature type="region of interest" description="Disordered" evidence="1">
    <location>
        <begin position="1"/>
        <end position="74"/>
    </location>
</feature>
<organism evidence="2">
    <name type="scientific">hydrocarbon metagenome</name>
    <dbReference type="NCBI Taxonomy" id="938273"/>
    <lineage>
        <taxon>unclassified sequences</taxon>
        <taxon>metagenomes</taxon>
        <taxon>ecological metagenomes</taxon>
    </lineage>
</organism>
<protein>
    <submittedName>
        <fullName evidence="2">Uncharacterized protein</fullName>
    </submittedName>
</protein>
<evidence type="ECO:0000313" key="2">
    <source>
        <dbReference type="EMBL" id="KUG19251.1"/>
    </source>
</evidence>
<gene>
    <name evidence="2" type="ORF">ASZ90_011043</name>
</gene>
<name>A0A0W8FG25_9ZZZZ</name>
<evidence type="ECO:0000256" key="1">
    <source>
        <dbReference type="SAM" id="MobiDB-lite"/>
    </source>
</evidence>
<sequence>MIGAKNSSSPGDLRKRGRIHDGGYPNRTNSPQAARVQPMNIRESGGRGAAPAPVKTAGRRESLHPADYWVTETG</sequence>
<proteinExistence type="predicted"/>
<comment type="caution">
    <text evidence="2">The sequence shown here is derived from an EMBL/GenBank/DDBJ whole genome shotgun (WGS) entry which is preliminary data.</text>
</comment>